<protein>
    <submittedName>
        <fullName evidence="2">Uncharacterized protein</fullName>
    </submittedName>
</protein>
<feature type="region of interest" description="Disordered" evidence="1">
    <location>
        <begin position="76"/>
        <end position="95"/>
    </location>
</feature>
<gene>
    <name evidence="2" type="ORF">CUMW_122840</name>
</gene>
<organism evidence="2 3">
    <name type="scientific">Citrus unshiu</name>
    <name type="common">Satsuma mandarin</name>
    <name type="synonym">Citrus nobilis var. unshiu</name>
    <dbReference type="NCBI Taxonomy" id="55188"/>
    <lineage>
        <taxon>Eukaryota</taxon>
        <taxon>Viridiplantae</taxon>
        <taxon>Streptophyta</taxon>
        <taxon>Embryophyta</taxon>
        <taxon>Tracheophyta</taxon>
        <taxon>Spermatophyta</taxon>
        <taxon>Magnoliopsida</taxon>
        <taxon>eudicotyledons</taxon>
        <taxon>Gunneridae</taxon>
        <taxon>Pentapetalae</taxon>
        <taxon>rosids</taxon>
        <taxon>malvids</taxon>
        <taxon>Sapindales</taxon>
        <taxon>Rutaceae</taxon>
        <taxon>Aurantioideae</taxon>
        <taxon>Citrus</taxon>
    </lineage>
</organism>
<sequence length="193" mass="22056">ILALALVNRCHCHDRLTNHLSCLESDEELPFKKRKLCCQWDKEMARDERVYEMMKVKMETTIMYELADAPDEVHAHPNTPHGGGITCPSKYPSRRRDVSTPLAFRKGERRYKKSPHNYVESVGTRTIALIVILNFEGNGPPLGYKPKWPRASLQGCNDSLKMDEIIGEMVLEKTVEMAKWNPRSGREGTQSIS</sequence>
<comment type="caution">
    <text evidence="2">The sequence shown here is derived from an EMBL/GenBank/DDBJ whole genome shotgun (WGS) entry which is preliminary data.</text>
</comment>
<name>A0A2H5PC46_CITUN</name>
<keyword evidence="3" id="KW-1185">Reference proteome</keyword>
<evidence type="ECO:0000313" key="2">
    <source>
        <dbReference type="EMBL" id="GAY49928.1"/>
    </source>
</evidence>
<proteinExistence type="predicted"/>
<dbReference type="EMBL" id="BDQV01000057">
    <property type="protein sequence ID" value="GAY49928.1"/>
    <property type="molecule type" value="Genomic_DNA"/>
</dbReference>
<dbReference type="AlphaFoldDB" id="A0A2H5PC46"/>
<evidence type="ECO:0000256" key="1">
    <source>
        <dbReference type="SAM" id="MobiDB-lite"/>
    </source>
</evidence>
<feature type="non-terminal residue" evidence="2">
    <location>
        <position position="1"/>
    </location>
</feature>
<dbReference type="Proteomes" id="UP000236630">
    <property type="component" value="Unassembled WGS sequence"/>
</dbReference>
<reference evidence="2 3" key="1">
    <citation type="journal article" date="2017" name="Front. Genet.">
        <title>Draft sequencing of the heterozygous diploid genome of Satsuma (Citrus unshiu Marc.) using a hybrid assembly approach.</title>
        <authorList>
            <person name="Shimizu T."/>
            <person name="Tanizawa Y."/>
            <person name="Mochizuki T."/>
            <person name="Nagasaki H."/>
            <person name="Yoshioka T."/>
            <person name="Toyoda A."/>
            <person name="Fujiyama A."/>
            <person name="Kaminuma E."/>
            <person name="Nakamura Y."/>
        </authorList>
    </citation>
    <scope>NUCLEOTIDE SEQUENCE [LARGE SCALE GENOMIC DNA]</scope>
    <source>
        <strain evidence="3">cv. Miyagawa wase</strain>
    </source>
</reference>
<accession>A0A2H5PC46</accession>
<feature type="non-terminal residue" evidence="2">
    <location>
        <position position="193"/>
    </location>
</feature>
<evidence type="ECO:0000313" key="3">
    <source>
        <dbReference type="Proteomes" id="UP000236630"/>
    </source>
</evidence>